<dbReference type="InterPro" id="IPR007168">
    <property type="entry name" value="Phageshock_PspC_N"/>
</dbReference>
<proteinExistence type="predicted"/>
<feature type="transmembrane region" description="Helical" evidence="1">
    <location>
        <begin position="30"/>
        <end position="58"/>
    </location>
</feature>
<evidence type="ECO:0000313" key="3">
    <source>
        <dbReference type="EMBL" id="CAA9501719.1"/>
    </source>
</evidence>
<organism evidence="3">
    <name type="scientific">uncultured Sphingomonas sp</name>
    <dbReference type="NCBI Taxonomy" id="158754"/>
    <lineage>
        <taxon>Bacteria</taxon>
        <taxon>Pseudomonadati</taxon>
        <taxon>Pseudomonadota</taxon>
        <taxon>Alphaproteobacteria</taxon>
        <taxon>Sphingomonadales</taxon>
        <taxon>Sphingomonadaceae</taxon>
        <taxon>Sphingomonas</taxon>
        <taxon>environmental samples</taxon>
    </lineage>
</organism>
<dbReference type="Pfam" id="PF04024">
    <property type="entry name" value="PspC"/>
    <property type="match status" value="1"/>
</dbReference>
<dbReference type="RefSeq" id="WP_294172475.1">
    <property type="nucleotide sequence ID" value="NZ_CADCVZ010000016.1"/>
</dbReference>
<feature type="domain" description="Phage shock protein PspC N-terminal" evidence="2">
    <location>
        <begin position="3"/>
        <end position="57"/>
    </location>
</feature>
<gene>
    <name evidence="3" type="ORF">AVDCRST_MAG09-769</name>
</gene>
<accession>A0A6J4SQK9</accession>
<protein>
    <recommendedName>
        <fullName evidence="2">Phage shock protein PspC N-terminal domain-containing protein</fullName>
    </recommendedName>
</protein>
<evidence type="ECO:0000256" key="1">
    <source>
        <dbReference type="SAM" id="Phobius"/>
    </source>
</evidence>
<evidence type="ECO:0000259" key="2">
    <source>
        <dbReference type="Pfam" id="PF04024"/>
    </source>
</evidence>
<name>A0A6J4SQK9_9SPHN</name>
<dbReference type="AlphaFoldDB" id="A0A6J4SQK9"/>
<reference evidence="3" key="1">
    <citation type="submission" date="2020-02" db="EMBL/GenBank/DDBJ databases">
        <authorList>
            <person name="Meier V. D."/>
        </authorList>
    </citation>
    <scope>NUCLEOTIDE SEQUENCE</scope>
    <source>
        <strain evidence="3">AVDCRST_MAG09</strain>
    </source>
</reference>
<keyword evidence="1" id="KW-1133">Transmembrane helix</keyword>
<sequence>MDKPFVLNRRRAKIMGVGAGLADYTGVDALIVRLGLVLAVLATGPIAILLYLVAGWLASDR</sequence>
<keyword evidence="1" id="KW-0472">Membrane</keyword>
<keyword evidence="1" id="KW-0812">Transmembrane</keyword>
<dbReference type="EMBL" id="CADCVZ010000016">
    <property type="protein sequence ID" value="CAA9501719.1"/>
    <property type="molecule type" value="Genomic_DNA"/>
</dbReference>